<dbReference type="RefSeq" id="WP_153278741.1">
    <property type="nucleotide sequence ID" value="NZ_CP034550.1"/>
</dbReference>
<keyword evidence="1" id="KW-1133">Transmembrane helix</keyword>
<keyword evidence="1" id="KW-0812">Transmembrane</keyword>
<keyword evidence="1" id="KW-0472">Membrane</keyword>
<feature type="transmembrane region" description="Helical" evidence="1">
    <location>
        <begin position="102"/>
        <end position="125"/>
    </location>
</feature>
<feature type="transmembrane region" description="Helical" evidence="1">
    <location>
        <begin position="73"/>
        <end position="96"/>
    </location>
</feature>
<feature type="transmembrane region" description="Helical" evidence="1">
    <location>
        <begin position="47"/>
        <end position="66"/>
    </location>
</feature>
<proteinExistence type="predicted"/>
<reference evidence="3" key="1">
    <citation type="journal article" date="2021" name="Curr. Microbiol.">
        <title>Complete genome of nocamycin-producing strain Saccharothrix syringae NRRL B-16468 reveals the biosynthetic potential for secondary metabolites.</title>
        <authorList>
            <person name="Mo X."/>
            <person name="Yang S."/>
        </authorList>
    </citation>
    <scope>NUCLEOTIDE SEQUENCE [LARGE SCALE GENOMIC DNA]</scope>
    <source>
        <strain evidence="3">ATCC 51364 / DSM 43886 / JCM 6844 / KCTC 9398 / NBRC 14523 / NRRL B-16468 / INA 2240</strain>
    </source>
</reference>
<protein>
    <recommendedName>
        <fullName evidence="4">Integral membrane protein</fullName>
    </recommendedName>
</protein>
<feature type="transmembrane region" description="Helical" evidence="1">
    <location>
        <begin position="20"/>
        <end position="41"/>
    </location>
</feature>
<accession>A0A5Q0H9H2</accession>
<dbReference type="KEGG" id="ssyi:EKG83_40470"/>
<evidence type="ECO:0000313" key="2">
    <source>
        <dbReference type="EMBL" id="QFZ22871.1"/>
    </source>
</evidence>
<name>A0A5Q0H9H2_SACSY</name>
<dbReference type="EMBL" id="CP034550">
    <property type="protein sequence ID" value="QFZ22871.1"/>
    <property type="molecule type" value="Genomic_DNA"/>
</dbReference>
<evidence type="ECO:0008006" key="4">
    <source>
        <dbReference type="Google" id="ProtNLM"/>
    </source>
</evidence>
<keyword evidence="3" id="KW-1185">Reference proteome</keyword>
<evidence type="ECO:0000256" key="1">
    <source>
        <dbReference type="SAM" id="Phobius"/>
    </source>
</evidence>
<sequence>MTTAMKTQTLRNDGLLRFALRLDGVASGGLGVLALLLDLPLGLPRGLVVGLGIFLVAYGIGVFLLGTRPIRPLVAVVVIGNSLWVVDSFLTAFAGWFPVTGFGVFLIVAQAVAVTGFVTLQVLGLRRSA</sequence>
<dbReference type="Proteomes" id="UP000325787">
    <property type="component" value="Chromosome"/>
</dbReference>
<gene>
    <name evidence="2" type="ORF">EKG83_40470</name>
</gene>
<evidence type="ECO:0000313" key="3">
    <source>
        <dbReference type="Proteomes" id="UP000325787"/>
    </source>
</evidence>
<dbReference type="AlphaFoldDB" id="A0A5Q0H9H2"/>
<organism evidence="2 3">
    <name type="scientific">Saccharothrix syringae</name>
    <name type="common">Nocardiopsis syringae</name>
    <dbReference type="NCBI Taxonomy" id="103733"/>
    <lineage>
        <taxon>Bacteria</taxon>
        <taxon>Bacillati</taxon>
        <taxon>Actinomycetota</taxon>
        <taxon>Actinomycetes</taxon>
        <taxon>Pseudonocardiales</taxon>
        <taxon>Pseudonocardiaceae</taxon>
        <taxon>Saccharothrix</taxon>
    </lineage>
</organism>